<name>A0AA37Q6C6_9BACT</name>
<evidence type="ECO:0000259" key="2">
    <source>
        <dbReference type="Pfam" id="PF13349"/>
    </source>
</evidence>
<keyword evidence="1" id="KW-0732">Signal</keyword>
<feature type="chain" id="PRO_5041452500" description="DUF4097 domain-containing protein" evidence="1">
    <location>
        <begin position="29"/>
        <end position="272"/>
    </location>
</feature>
<dbReference type="Proteomes" id="UP001161325">
    <property type="component" value="Unassembled WGS sequence"/>
</dbReference>
<dbReference type="RefSeq" id="WP_284349963.1">
    <property type="nucleotide sequence ID" value="NZ_BRXS01000003.1"/>
</dbReference>
<organism evidence="3 4">
    <name type="scientific">Roseisolibacter agri</name>
    <dbReference type="NCBI Taxonomy" id="2014610"/>
    <lineage>
        <taxon>Bacteria</taxon>
        <taxon>Pseudomonadati</taxon>
        <taxon>Gemmatimonadota</taxon>
        <taxon>Gemmatimonadia</taxon>
        <taxon>Gemmatimonadales</taxon>
        <taxon>Gemmatimonadaceae</taxon>
        <taxon>Roseisolibacter</taxon>
    </lineage>
</organism>
<sequence length="272" mass="29338">MRAAVLPTTLRIAPALLLLVGASAGAQARDAREWLEDCRSGRWGGDDARACDVREVTLPARARVVVDGGDNGGVTVTGWDRNEIRVVARLQAQADRDADARALLQDLRIETDGTIRASGPRRRSRESWSVSFDVYVPRRTDLSLDTQNGGVRIFDVEGAVRFSAVNGGVVLDDLAGDVRGETQNGGVNVTLAGNRWRGEGLDVRTQNGGVRLSIPSGYDAQLETGTVNGRFDIDFPMTVSGRIDRTIRTQLGSGGPTIRVRTTNGSVSVRRR</sequence>
<dbReference type="AlphaFoldDB" id="A0AA37Q6C6"/>
<dbReference type="EMBL" id="BRXS01000003">
    <property type="protein sequence ID" value="GLC25507.1"/>
    <property type="molecule type" value="Genomic_DNA"/>
</dbReference>
<protein>
    <recommendedName>
        <fullName evidence="2">DUF4097 domain-containing protein</fullName>
    </recommendedName>
</protein>
<keyword evidence="4" id="KW-1185">Reference proteome</keyword>
<evidence type="ECO:0000256" key="1">
    <source>
        <dbReference type="SAM" id="SignalP"/>
    </source>
</evidence>
<feature type="signal peptide" evidence="1">
    <location>
        <begin position="1"/>
        <end position="28"/>
    </location>
</feature>
<gene>
    <name evidence="3" type="ORF">rosag_20200</name>
</gene>
<dbReference type="Pfam" id="PF13349">
    <property type="entry name" value="DUF4097"/>
    <property type="match status" value="1"/>
</dbReference>
<feature type="domain" description="DUF4097" evidence="2">
    <location>
        <begin position="141"/>
        <end position="269"/>
    </location>
</feature>
<evidence type="ECO:0000313" key="4">
    <source>
        <dbReference type="Proteomes" id="UP001161325"/>
    </source>
</evidence>
<evidence type="ECO:0000313" key="3">
    <source>
        <dbReference type="EMBL" id="GLC25507.1"/>
    </source>
</evidence>
<proteinExistence type="predicted"/>
<dbReference type="InterPro" id="IPR025164">
    <property type="entry name" value="Toastrack_DUF4097"/>
</dbReference>
<comment type="caution">
    <text evidence="3">The sequence shown here is derived from an EMBL/GenBank/DDBJ whole genome shotgun (WGS) entry which is preliminary data.</text>
</comment>
<reference evidence="3" key="1">
    <citation type="submission" date="2022-08" db="EMBL/GenBank/DDBJ databases">
        <title>Draft genome sequencing of Roseisolibacter agri AW1220.</title>
        <authorList>
            <person name="Tobiishi Y."/>
            <person name="Tonouchi A."/>
        </authorList>
    </citation>
    <scope>NUCLEOTIDE SEQUENCE</scope>
    <source>
        <strain evidence="3">AW1220</strain>
    </source>
</reference>
<accession>A0AA37Q6C6</accession>